<dbReference type="InterPro" id="IPR013766">
    <property type="entry name" value="Thioredoxin_domain"/>
</dbReference>
<dbReference type="EC" id="5.3.4.1" evidence="3"/>
<dbReference type="GO" id="GO:0015035">
    <property type="term" value="F:protein-disulfide reductase activity"/>
    <property type="evidence" value="ECO:0007669"/>
    <property type="project" value="TreeGrafter"/>
</dbReference>
<feature type="region of interest" description="Disordered" evidence="7">
    <location>
        <begin position="424"/>
        <end position="551"/>
    </location>
</feature>
<dbReference type="SUPFAM" id="SSF52833">
    <property type="entry name" value="Thioredoxin-like"/>
    <property type="match status" value="2"/>
</dbReference>
<dbReference type="GO" id="GO:0005788">
    <property type="term" value="C:endoplasmic reticulum lumen"/>
    <property type="evidence" value="ECO:0007669"/>
    <property type="project" value="UniProtKB-SubCell"/>
</dbReference>
<dbReference type="PANTHER" id="PTHR45815:SF3">
    <property type="entry name" value="PROTEIN DISULFIDE-ISOMERASE A6"/>
    <property type="match status" value="1"/>
</dbReference>
<dbReference type="AlphaFoldDB" id="A0A420IVQ1"/>
<evidence type="ECO:0000256" key="5">
    <source>
        <dbReference type="ARBA" id="ARBA00023235"/>
    </source>
</evidence>
<organism evidence="10 11">
    <name type="scientific">Golovinomyces cichoracearum</name>
    <dbReference type="NCBI Taxonomy" id="62708"/>
    <lineage>
        <taxon>Eukaryota</taxon>
        <taxon>Fungi</taxon>
        <taxon>Dikarya</taxon>
        <taxon>Ascomycota</taxon>
        <taxon>Pezizomycotina</taxon>
        <taxon>Leotiomycetes</taxon>
        <taxon>Erysiphales</taxon>
        <taxon>Erysiphaceae</taxon>
        <taxon>Golovinomyces</taxon>
    </lineage>
</organism>
<dbReference type="CDD" id="cd02947">
    <property type="entry name" value="TRX_family"/>
    <property type="match status" value="1"/>
</dbReference>
<comment type="caution">
    <text evidence="10">The sequence shown here is derived from an EMBL/GenBank/DDBJ whole genome shotgun (WGS) entry which is preliminary data.</text>
</comment>
<evidence type="ECO:0000256" key="7">
    <source>
        <dbReference type="SAM" id="MobiDB-lite"/>
    </source>
</evidence>
<evidence type="ECO:0000256" key="6">
    <source>
        <dbReference type="ARBA" id="ARBA00023284"/>
    </source>
</evidence>
<dbReference type="GO" id="GO:0003756">
    <property type="term" value="F:protein disulfide isomerase activity"/>
    <property type="evidence" value="ECO:0007669"/>
    <property type="project" value="UniProtKB-EC"/>
</dbReference>
<evidence type="ECO:0000256" key="3">
    <source>
        <dbReference type="ARBA" id="ARBA00012723"/>
    </source>
</evidence>
<dbReference type="GO" id="GO:0034976">
    <property type="term" value="P:response to endoplasmic reticulum stress"/>
    <property type="evidence" value="ECO:0007669"/>
    <property type="project" value="TreeGrafter"/>
</dbReference>
<comment type="subcellular location">
    <subcellularLocation>
        <location evidence="2">Endoplasmic reticulum lumen</location>
    </subcellularLocation>
</comment>
<keyword evidence="8" id="KW-0732">Signal</keyword>
<reference evidence="10 11" key="1">
    <citation type="journal article" date="2018" name="BMC Genomics">
        <title>Comparative genome analyses reveal sequence features reflecting distinct modes of host-adaptation between dicot and monocot powdery mildew.</title>
        <authorList>
            <person name="Wu Y."/>
            <person name="Ma X."/>
            <person name="Pan Z."/>
            <person name="Kale S.D."/>
            <person name="Song Y."/>
            <person name="King H."/>
            <person name="Zhang Q."/>
            <person name="Presley C."/>
            <person name="Deng X."/>
            <person name="Wei C.I."/>
            <person name="Xiao S."/>
        </authorList>
    </citation>
    <scope>NUCLEOTIDE SEQUENCE [LARGE SCALE GENOMIC DNA]</scope>
    <source>
        <strain evidence="10">UMSG1</strain>
    </source>
</reference>
<evidence type="ECO:0000256" key="4">
    <source>
        <dbReference type="ARBA" id="ARBA00023157"/>
    </source>
</evidence>
<feature type="chain" id="PRO_5019147797" description="protein disulfide-isomerase" evidence="8">
    <location>
        <begin position="22"/>
        <end position="551"/>
    </location>
</feature>
<dbReference type="EMBL" id="MCBS01021010">
    <property type="protein sequence ID" value="RKF78593.1"/>
    <property type="molecule type" value="Genomic_DNA"/>
</dbReference>
<dbReference type="InterPro" id="IPR036249">
    <property type="entry name" value="Thioredoxin-like_sf"/>
</dbReference>
<keyword evidence="4" id="KW-1015">Disulfide bond</keyword>
<accession>A0A420IVQ1</accession>
<evidence type="ECO:0000313" key="11">
    <source>
        <dbReference type="Proteomes" id="UP000285326"/>
    </source>
</evidence>
<evidence type="ECO:0000256" key="1">
    <source>
        <dbReference type="ARBA" id="ARBA00001182"/>
    </source>
</evidence>
<dbReference type="InterPro" id="IPR057305">
    <property type="entry name" value="Thioredox_PDIA6_C"/>
</dbReference>
<keyword evidence="6" id="KW-0676">Redox-active center</keyword>
<dbReference type="PROSITE" id="PS51352">
    <property type="entry name" value="THIOREDOXIN_2"/>
    <property type="match status" value="1"/>
</dbReference>
<dbReference type="PANTHER" id="PTHR45815">
    <property type="entry name" value="PROTEIN DISULFIDE-ISOMERASE A6"/>
    <property type="match status" value="1"/>
</dbReference>
<dbReference type="Pfam" id="PF00085">
    <property type="entry name" value="Thioredoxin"/>
    <property type="match status" value="2"/>
</dbReference>
<dbReference type="Proteomes" id="UP000285326">
    <property type="component" value="Unassembled WGS sequence"/>
</dbReference>
<evidence type="ECO:0000256" key="2">
    <source>
        <dbReference type="ARBA" id="ARBA00004319"/>
    </source>
</evidence>
<feature type="compositionally biased region" description="Basic and acidic residues" evidence="7">
    <location>
        <begin position="517"/>
        <end position="551"/>
    </location>
</feature>
<dbReference type="Gene3D" id="3.40.30.10">
    <property type="entry name" value="Glutaredoxin"/>
    <property type="match status" value="2"/>
</dbReference>
<evidence type="ECO:0000259" key="9">
    <source>
        <dbReference type="PROSITE" id="PS51352"/>
    </source>
</evidence>
<protein>
    <recommendedName>
        <fullName evidence="3">protein disulfide-isomerase</fullName>
        <ecNumber evidence="3">5.3.4.1</ecNumber>
    </recommendedName>
</protein>
<name>A0A420IVQ1_9PEZI</name>
<feature type="compositionally biased region" description="Basic and acidic residues" evidence="7">
    <location>
        <begin position="478"/>
        <end position="508"/>
    </location>
</feature>
<keyword evidence="5 10" id="KW-0413">Isomerase</keyword>
<feature type="compositionally biased region" description="Basic and acidic residues" evidence="7">
    <location>
        <begin position="429"/>
        <end position="458"/>
    </location>
</feature>
<feature type="signal peptide" evidence="8">
    <location>
        <begin position="1"/>
        <end position="21"/>
    </location>
</feature>
<sequence length="551" mass="61788">MIVPPSFAIASTLLLALPVRANLYPKNSAVLSVDSKDYDRVIVQSNYTSIVEFYSPGCIHCRNLMPIYEKSAQKLAGLVKVAAVNCEKESNMDLCSSFSITGFPTLKISKPRKKDGRPFVEDYQGERSVKAIVETLIDKIPNYVEKPSLENLDDWIHDADGSLAILFTKKPKINPILKALAIDFKGGIKFAHIQISESDISITDRFGIKKLPTLMLLKDGKESERLLHDGEMKKDILVEFLSQAMPPNPDPAPLKIKENTTQPPATEVKAQKPIISPVSASPLVVLDKEDELIGTCLGLKTGTCLLALLPESADKNILSLIDAMTQLTHKRKQLKRSSIPAYILPESNPKYVTLKEILALTDRAEVIAINGKRSWWRHLTNVDFASSSTVESSLDTWMSSIQLGEGEKMTLPASLITEKFAESAEVLTDDSHSEDSPKFKEHSNDEETPEKTVNKEHDEEMPEKTVNIELDEETPEETVNKEHDEEMPEKTVNKEHDEETPEKTVKIELDEETPEETANKEHDEEMPEKTVNKEHDEETPEKTENKDHDEL</sequence>
<feature type="domain" description="Thioredoxin" evidence="9">
    <location>
        <begin position="18"/>
        <end position="142"/>
    </location>
</feature>
<comment type="catalytic activity">
    <reaction evidence="1">
        <text>Catalyzes the rearrangement of -S-S- bonds in proteins.</text>
        <dbReference type="EC" id="5.3.4.1"/>
    </reaction>
</comment>
<evidence type="ECO:0000313" key="10">
    <source>
        <dbReference type="EMBL" id="RKF78593.1"/>
    </source>
</evidence>
<evidence type="ECO:0000256" key="8">
    <source>
        <dbReference type="SAM" id="SignalP"/>
    </source>
</evidence>
<gene>
    <name evidence="10" type="ORF">GcM1_210058</name>
</gene>
<dbReference type="Pfam" id="PF24541">
    <property type="entry name" value="Thioredox_PDIA6_C"/>
    <property type="match status" value="1"/>
</dbReference>
<proteinExistence type="predicted"/>